<keyword evidence="13" id="KW-1185">Reference proteome</keyword>
<evidence type="ECO:0000256" key="4">
    <source>
        <dbReference type="ARBA" id="ARBA00023015"/>
    </source>
</evidence>
<feature type="domain" description="RING-type" evidence="9">
    <location>
        <begin position="134"/>
        <end position="181"/>
    </location>
</feature>
<feature type="region of interest" description="Disordered" evidence="8">
    <location>
        <begin position="85"/>
        <end position="127"/>
    </location>
</feature>
<keyword evidence="7" id="KW-0862">Zinc</keyword>
<accession>A0ABP0T9T9</accession>
<evidence type="ECO:0000256" key="6">
    <source>
        <dbReference type="ARBA" id="ARBA00023242"/>
    </source>
</evidence>
<dbReference type="InterPro" id="IPR014977">
    <property type="entry name" value="WRC_dom"/>
</dbReference>
<dbReference type="PROSITE" id="PS50089">
    <property type="entry name" value="ZF_RING_2"/>
    <property type="match status" value="1"/>
</dbReference>
<dbReference type="Pfam" id="PF02373">
    <property type="entry name" value="JmjC"/>
    <property type="match status" value="1"/>
</dbReference>
<comment type="subcellular location">
    <subcellularLocation>
        <location evidence="1">Nucleus</location>
    </subcellularLocation>
</comment>
<dbReference type="Proteomes" id="UP001497512">
    <property type="component" value="Chromosome 1"/>
</dbReference>
<evidence type="ECO:0000256" key="2">
    <source>
        <dbReference type="ARBA" id="ARBA00006801"/>
    </source>
</evidence>
<feature type="domain" description="WRC" evidence="11">
    <location>
        <begin position="38"/>
        <end position="82"/>
    </location>
</feature>
<evidence type="ECO:0000256" key="5">
    <source>
        <dbReference type="ARBA" id="ARBA00023163"/>
    </source>
</evidence>
<organism evidence="12 13">
    <name type="scientific">Sphagnum troendelagicum</name>
    <dbReference type="NCBI Taxonomy" id="128251"/>
    <lineage>
        <taxon>Eukaryota</taxon>
        <taxon>Viridiplantae</taxon>
        <taxon>Streptophyta</taxon>
        <taxon>Embryophyta</taxon>
        <taxon>Bryophyta</taxon>
        <taxon>Sphagnophytina</taxon>
        <taxon>Sphagnopsida</taxon>
        <taxon>Sphagnales</taxon>
        <taxon>Sphagnaceae</taxon>
        <taxon>Sphagnum</taxon>
    </lineage>
</organism>
<keyword evidence="5" id="KW-0804">Transcription</keyword>
<evidence type="ECO:0000256" key="7">
    <source>
        <dbReference type="PROSITE-ProRule" id="PRU00175"/>
    </source>
</evidence>
<evidence type="ECO:0000313" key="12">
    <source>
        <dbReference type="EMBL" id="CAK9190183.1"/>
    </source>
</evidence>
<dbReference type="EMBL" id="OZ019893">
    <property type="protein sequence ID" value="CAK9190183.1"/>
    <property type="molecule type" value="Genomic_DNA"/>
</dbReference>
<dbReference type="PROSITE" id="PS51184">
    <property type="entry name" value="JMJC"/>
    <property type="match status" value="1"/>
</dbReference>
<evidence type="ECO:0000256" key="8">
    <source>
        <dbReference type="SAM" id="MobiDB-lite"/>
    </source>
</evidence>
<dbReference type="InterPro" id="IPR001841">
    <property type="entry name" value="Znf_RING"/>
</dbReference>
<feature type="region of interest" description="Disordered" evidence="8">
    <location>
        <begin position="1"/>
        <end position="33"/>
    </location>
</feature>
<reference evidence="12 13" key="1">
    <citation type="submission" date="2024-02" db="EMBL/GenBank/DDBJ databases">
        <authorList>
            <consortium name="ELIXIR-Norway"/>
            <consortium name="Elixir Norway"/>
        </authorList>
    </citation>
    <scope>NUCLEOTIDE SEQUENCE [LARGE SCALE GENOMIC DNA]</scope>
</reference>
<evidence type="ECO:0000259" key="11">
    <source>
        <dbReference type="PROSITE" id="PS51667"/>
    </source>
</evidence>
<evidence type="ECO:0000259" key="10">
    <source>
        <dbReference type="PROSITE" id="PS51184"/>
    </source>
</evidence>
<name>A0ABP0T9T9_9BRYO</name>
<sequence length="808" mass="91827">MKPDKEKQDAALSITTGNNAEGTSNGAVKRRKLQRVIPNDEIRCKRSDGKGWRCENKRIDGSTYCEHHHSRKTKTLAKAKAKKALSIKPALQPAKSGKQLPAKASKSDDEDDSDRVGGEMISGTTEDETGSRMCHQCQRNDKEKVIYCSMCNRKRYCTPCIKAWYPLLSENDVAVECPFCHGNCNCKACLRTHGPQKEKVEWDEEVTQDFLKYLLLKLLPCLKQLHNEQREELKVEQNLQRSTKVKVGKTVISADERLYCDNCSTSIVDYHRSCPECEYQLCITCCKELRLGCGPGAQKKQQQNGSKAELESLEIAPGQNSEKPAQSPSWAASTDGSIHCPPTSQGGCGRCQLGLKTLFEPDWMAKLTMNAEMESYNARSEHDLLRCSICASGGGDVKKKKSLRLASHRKGEDDNYLYCPSRQNVEEEGVAHFQKHWVRGEPVIVCNVLEGGSGLSWEPMVMWRAVRETTKNKFERDTRTVAAIDCLDWQEVEVNIHQFFKGYKEGRSHRDRWPQLLKLKDWPPSTEFEERLPRHGAEFVAALPFQQYTDPKTGFLNLAAQLPENTIKPDLGPKMYIANGLKEELLKGDSVIKLHKDMADAVYVLMHSSEVQLLEEQRQAIRKWIQKSNGKWESKSSPGVKYDVDKPHAQKSTYGGALWDIFRREDTPKLQAYLGKHWEEFCIPGHWVVESVIHPIHDQVFFLTSDHKRKLKEEYGIEAWTFEQNEGEAVLIPAGCPYQVRNLKSCIHVALEFVSPESLQECMQLTSEFRCLPQFHHANEDKLEVKKMVVHGATKVVDSLRQIRDGCN</sequence>
<evidence type="ECO:0000259" key="9">
    <source>
        <dbReference type="PROSITE" id="PS50089"/>
    </source>
</evidence>
<feature type="compositionally biased region" description="Polar residues" evidence="8">
    <location>
        <begin position="318"/>
        <end position="336"/>
    </location>
</feature>
<dbReference type="PANTHER" id="PTHR12549">
    <property type="entry name" value="JMJC DOMAIN-CONTAINING HISTONE DEMETHYLATION PROTEIN"/>
    <property type="match status" value="1"/>
</dbReference>
<gene>
    <name evidence="12" type="ORF">CSSPTR1EN2_LOCUS733</name>
</gene>
<keyword evidence="7" id="KW-0863">Zinc-finger</keyword>
<dbReference type="PANTHER" id="PTHR12549:SF38">
    <property type="entry name" value="JMJC DOMAIN-CONTAINING HISTONE DEMETHYLASE 2, ISOFORM A"/>
    <property type="match status" value="1"/>
</dbReference>
<dbReference type="InterPro" id="IPR003347">
    <property type="entry name" value="JmjC_dom"/>
</dbReference>
<feature type="region of interest" description="Disordered" evidence="8">
    <location>
        <begin position="317"/>
        <end position="337"/>
    </location>
</feature>
<dbReference type="Pfam" id="PF08879">
    <property type="entry name" value="WRC"/>
    <property type="match status" value="1"/>
</dbReference>
<dbReference type="Pfam" id="PF10497">
    <property type="entry name" value="zf-4CXXC_R1"/>
    <property type="match status" value="1"/>
</dbReference>
<dbReference type="InterPro" id="IPR045109">
    <property type="entry name" value="LSDs-like"/>
</dbReference>
<dbReference type="InterPro" id="IPR018866">
    <property type="entry name" value="Znf-4CXXC_R1"/>
</dbReference>
<keyword evidence="6" id="KW-0539">Nucleus</keyword>
<evidence type="ECO:0008006" key="14">
    <source>
        <dbReference type="Google" id="ProtNLM"/>
    </source>
</evidence>
<dbReference type="SUPFAM" id="SSF51197">
    <property type="entry name" value="Clavaminate synthase-like"/>
    <property type="match status" value="1"/>
</dbReference>
<comment type="similarity">
    <text evidence="2">Belongs to the JARID1 histone demethylase family.</text>
</comment>
<feature type="domain" description="JmjC" evidence="10">
    <location>
        <begin position="551"/>
        <end position="770"/>
    </location>
</feature>
<proteinExistence type="inferred from homology"/>
<evidence type="ECO:0000313" key="13">
    <source>
        <dbReference type="Proteomes" id="UP001497512"/>
    </source>
</evidence>
<evidence type="ECO:0000256" key="3">
    <source>
        <dbReference type="ARBA" id="ARBA00022723"/>
    </source>
</evidence>
<dbReference type="SMART" id="SM00558">
    <property type="entry name" value="JmjC"/>
    <property type="match status" value="1"/>
</dbReference>
<keyword evidence="3" id="KW-0479">Metal-binding</keyword>
<keyword evidence="4" id="KW-0805">Transcription regulation</keyword>
<protein>
    <recommendedName>
        <fullName evidence="14">Lysine-specific demethylase JMJ25</fullName>
    </recommendedName>
</protein>
<evidence type="ECO:0000256" key="1">
    <source>
        <dbReference type="ARBA" id="ARBA00004123"/>
    </source>
</evidence>
<feature type="compositionally biased region" description="Polar residues" evidence="8">
    <location>
        <begin position="13"/>
        <end position="26"/>
    </location>
</feature>
<dbReference type="PROSITE" id="PS51667">
    <property type="entry name" value="WRC"/>
    <property type="match status" value="1"/>
</dbReference>
<dbReference type="Gene3D" id="2.60.120.650">
    <property type="entry name" value="Cupin"/>
    <property type="match status" value="1"/>
</dbReference>